<evidence type="ECO:0000313" key="2">
    <source>
        <dbReference type="Proteomes" id="UP000193144"/>
    </source>
</evidence>
<reference evidence="1 2" key="1">
    <citation type="submission" date="2016-07" db="EMBL/GenBank/DDBJ databases">
        <title>Pervasive Adenine N6-methylation of Active Genes in Fungi.</title>
        <authorList>
            <consortium name="DOE Joint Genome Institute"/>
            <person name="Mondo S.J."/>
            <person name="Dannebaum R.O."/>
            <person name="Kuo R.C."/>
            <person name="Labutti K."/>
            <person name="Haridas S."/>
            <person name="Kuo A."/>
            <person name="Salamov A."/>
            <person name="Ahrendt S.R."/>
            <person name="Lipzen A."/>
            <person name="Sullivan W."/>
            <person name="Andreopoulos W.B."/>
            <person name="Clum A."/>
            <person name="Lindquist E."/>
            <person name="Daum C."/>
            <person name="Ramamoorthy G.K."/>
            <person name="Gryganskyi A."/>
            <person name="Culley D."/>
            <person name="Magnuson J.K."/>
            <person name="James T.Y."/>
            <person name="O'Malley M.A."/>
            <person name="Stajich J.E."/>
            <person name="Spatafora J.W."/>
            <person name="Visel A."/>
            <person name="Grigoriev I.V."/>
        </authorList>
    </citation>
    <scope>NUCLEOTIDE SEQUENCE [LARGE SCALE GENOMIC DNA]</scope>
    <source>
        <strain evidence="1 2">CBS 115471</strain>
    </source>
</reference>
<proteinExistence type="predicted"/>
<name>A0A1Y2A002_9PLEO</name>
<organism evidence="1 2">
    <name type="scientific">Clohesyomyces aquaticus</name>
    <dbReference type="NCBI Taxonomy" id="1231657"/>
    <lineage>
        <taxon>Eukaryota</taxon>
        <taxon>Fungi</taxon>
        <taxon>Dikarya</taxon>
        <taxon>Ascomycota</taxon>
        <taxon>Pezizomycotina</taxon>
        <taxon>Dothideomycetes</taxon>
        <taxon>Pleosporomycetidae</taxon>
        <taxon>Pleosporales</taxon>
        <taxon>Lindgomycetaceae</taxon>
        <taxon>Clohesyomyces</taxon>
    </lineage>
</organism>
<protein>
    <submittedName>
        <fullName evidence="1">Uncharacterized protein</fullName>
    </submittedName>
</protein>
<comment type="caution">
    <text evidence="1">The sequence shown here is derived from an EMBL/GenBank/DDBJ whole genome shotgun (WGS) entry which is preliminary data.</text>
</comment>
<dbReference type="STRING" id="1231657.A0A1Y2A002"/>
<dbReference type="AlphaFoldDB" id="A0A1Y2A002"/>
<dbReference type="OrthoDB" id="3363286at2759"/>
<gene>
    <name evidence="1" type="ORF">BCR34DRAFT_477391</name>
</gene>
<accession>A0A1Y2A002</accession>
<keyword evidence="2" id="KW-1185">Reference proteome</keyword>
<dbReference type="Proteomes" id="UP000193144">
    <property type="component" value="Unassembled WGS sequence"/>
</dbReference>
<sequence>MPRSSIRQWRTLSALCRRFIPTQCRSYAFVTAPIGEELGLVLDDEHRTLRKRKHGKPLPLPPLLDPKVLSERGRWEQSKPKPRAGQITPFQKKLRESPYAYALASPVRQCRAVQHFLPSDLLVSLHASPHPETSEPWLIPLSLTTDSPKHLGPPYRFTLRHMVAEHLSRRTNWKGGIYPRISDELGKTASKLVWREDMPDLILSLLRRNLMPKLQWHIKQSGSRMVACHDPCSSELDPIDDVACVLYFDTLKTRADEIQPRVNEIVEHVEHWAGYYAEGLRDVLDPHRAIKATHLPPIWWKGPLVPRLRPRHRFPPLEFKTSIWRGRRVAVYGLHDMLGPEKVKELLEGTRFEGEKCVVLKSGYQSLRLQVHLMQLQAYLASLGP</sequence>
<dbReference type="EMBL" id="MCFA01000022">
    <property type="protein sequence ID" value="ORY15851.1"/>
    <property type="molecule type" value="Genomic_DNA"/>
</dbReference>
<evidence type="ECO:0000313" key="1">
    <source>
        <dbReference type="EMBL" id="ORY15851.1"/>
    </source>
</evidence>